<dbReference type="PANTHER" id="PTHR21329:SF3">
    <property type="entry name" value="PHOSPHATIDYLINOSITOL N-ACETYLGLUCOSAMINYLTRANSFERASE SUBUNIT Q"/>
    <property type="match status" value="1"/>
</dbReference>
<keyword evidence="1" id="KW-0472">Membrane</keyword>
<dbReference type="GO" id="GO:0006506">
    <property type="term" value="P:GPI anchor biosynthetic process"/>
    <property type="evidence" value="ECO:0007669"/>
    <property type="project" value="InterPro"/>
</dbReference>
<dbReference type="Pfam" id="PF05024">
    <property type="entry name" value="Gpi1"/>
    <property type="match status" value="1"/>
</dbReference>
<dbReference type="GO" id="GO:0016020">
    <property type="term" value="C:membrane"/>
    <property type="evidence" value="ECO:0007669"/>
    <property type="project" value="InterPro"/>
</dbReference>
<dbReference type="WBParaSite" id="HCON_00112170-00001">
    <property type="protein sequence ID" value="HCON_00112170-00001"/>
    <property type="gene ID" value="HCON_00112170"/>
</dbReference>
<dbReference type="PANTHER" id="PTHR21329">
    <property type="entry name" value="PHOSPHATIDYLINOSITOL N-ACETYLGLUCOSAMINYLTRANSFERASE SUBUNIT Q-RELATED"/>
    <property type="match status" value="1"/>
</dbReference>
<evidence type="ECO:0000256" key="1">
    <source>
        <dbReference type="SAM" id="Phobius"/>
    </source>
</evidence>
<dbReference type="AlphaFoldDB" id="A0A7I4YKG5"/>
<name>A0A7I4YKG5_HAECO</name>
<feature type="transmembrane region" description="Helical" evidence="1">
    <location>
        <begin position="25"/>
        <end position="44"/>
    </location>
</feature>
<keyword evidence="1" id="KW-1133">Transmembrane helix</keyword>
<organism evidence="2 3">
    <name type="scientific">Haemonchus contortus</name>
    <name type="common">Barber pole worm</name>
    <dbReference type="NCBI Taxonomy" id="6289"/>
    <lineage>
        <taxon>Eukaryota</taxon>
        <taxon>Metazoa</taxon>
        <taxon>Ecdysozoa</taxon>
        <taxon>Nematoda</taxon>
        <taxon>Chromadorea</taxon>
        <taxon>Rhabditida</taxon>
        <taxon>Rhabditina</taxon>
        <taxon>Rhabditomorpha</taxon>
        <taxon>Strongyloidea</taxon>
        <taxon>Trichostrongylidae</taxon>
        <taxon>Haemonchus</taxon>
    </lineage>
</organism>
<dbReference type="OMA" id="VNETLAW"/>
<sequence>MLAEFLHPVTYRMLSYAAQHFRTRSWIAVFVVDLIAGLVLFSLVNCDGAYDVFWQSVDSLVTRLDQIMDSLTHNPAGMKLNEPVNTALASFFQYHIHLWKTFMMFSRYRTIWYVLYGSSCLGLSVCCALFADFISLLTLHIVCFDVYASRLAKVTSSSLNSLWRAFPWKEVGILLRHRTDTVRLNTRQQFITTLLFTILLFLLPTVVVYFIVFKALRLSVMTLQKITTQLALHRQYSIPSLDYVFSRFQQ</sequence>
<dbReference type="OrthoDB" id="70250at2759"/>
<protein>
    <submittedName>
        <fullName evidence="3">Conserved plasma membrane protein</fullName>
    </submittedName>
</protein>
<dbReference type="GO" id="GO:0005783">
    <property type="term" value="C:endoplasmic reticulum"/>
    <property type="evidence" value="ECO:0007669"/>
    <property type="project" value="TreeGrafter"/>
</dbReference>
<evidence type="ECO:0000313" key="3">
    <source>
        <dbReference type="WBParaSite" id="HCON_00112170-00001"/>
    </source>
</evidence>
<feature type="transmembrane region" description="Helical" evidence="1">
    <location>
        <begin position="110"/>
        <end position="131"/>
    </location>
</feature>
<evidence type="ECO:0000313" key="2">
    <source>
        <dbReference type="Proteomes" id="UP000025227"/>
    </source>
</evidence>
<accession>A0A7I4YKG5</accession>
<feature type="transmembrane region" description="Helical" evidence="1">
    <location>
        <begin position="190"/>
        <end position="212"/>
    </location>
</feature>
<dbReference type="Proteomes" id="UP000025227">
    <property type="component" value="Unplaced"/>
</dbReference>
<reference evidence="3" key="1">
    <citation type="submission" date="2020-12" db="UniProtKB">
        <authorList>
            <consortium name="WormBaseParasite"/>
        </authorList>
    </citation>
    <scope>IDENTIFICATION</scope>
    <source>
        <strain evidence="3">MHco3</strain>
    </source>
</reference>
<dbReference type="InterPro" id="IPR007720">
    <property type="entry name" value="PigQ/GPI1"/>
</dbReference>
<keyword evidence="1" id="KW-0812">Transmembrane</keyword>
<keyword evidence="2" id="KW-1185">Reference proteome</keyword>
<proteinExistence type="predicted"/>